<organism evidence="3 4">
    <name type="scientific">Candidatus Entotheonella gemina</name>
    <dbReference type="NCBI Taxonomy" id="1429439"/>
    <lineage>
        <taxon>Bacteria</taxon>
        <taxon>Pseudomonadati</taxon>
        <taxon>Nitrospinota/Tectimicrobiota group</taxon>
        <taxon>Candidatus Tectimicrobiota</taxon>
        <taxon>Candidatus Entotheonellia</taxon>
        <taxon>Candidatus Entotheonellales</taxon>
        <taxon>Candidatus Entotheonellaceae</taxon>
        <taxon>Candidatus Entotheonella</taxon>
    </lineage>
</organism>
<evidence type="ECO:0000259" key="1">
    <source>
        <dbReference type="Pfam" id="PF12770"/>
    </source>
</evidence>
<dbReference type="HOGENOM" id="CLU_262700_0_0_7"/>
<comment type="caution">
    <text evidence="3">The sequence shown here is derived from an EMBL/GenBank/DDBJ whole genome shotgun (WGS) entry which is preliminary data.</text>
</comment>
<protein>
    <recommendedName>
        <fullName evidence="5">CHAT domain-containing protein</fullName>
    </recommendedName>
</protein>
<dbReference type="Proteomes" id="UP000019140">
    <property type="component" value="Unassembled WGS sequence"/>
</dbReference>
<dbReference type="Pfam" id="PF13424">
    <property type="entry name" value="TPR_12"/>
    <property type="match status" value="1"/>
</dbReference>
<accession>W4M2P8</accession>
<dbReference type="InterPro" id="IPR011990">
    <property type="entry name" value="TPR-like_helical_dom_sf"/>
</dbReference>
<sequence length="1285" mass="142699">MPYELIVNTDSDANLVRLRLRDENGVQQAAHQVRLGDHSVADWEGLFDTRRYVGRYKGSLLWGDQAKPATEAQVLERLGVFLGQQVLGEAVMSALTQTLQQRTLLVRLPATGDDLLAAAFARVPWEIARSDLGQPALMERNLIVRVVTEDTVRDTAVTNVAAQVAEGEPLCVLLVFAEAPGSRPLAMRLERERLLHLFYNDILPHHCVRVDVLCHGVTRTALREQIRAANGYHIVHWSGHGHLNRLELRGEDGAPDRITGAQLVSIFVEAGGFIPQLVFLSACLSGSFIGIRDWATLQAVLSDEQPGGKQAGERVLPDILDEQPGYTGTALALLRSGVPQVIAMRYEVGDDYARELAWWFYKRFFTDTGRPSTDGALALARTDLLQNRELAGQLPPVDHATPLVFGQEGRTLNPVAQRSEQLNRLRPRPQPLLTGGSRELEPLAHFVGRSEELTRLHHEWLLNGGPAVALVQGLAGLGKTVLVAEALHLWHRRFDWVLSFQAKPAPLTPDDFFRQVDAKLNLASLTYHAKCEGAPFERIFLEPSQALRGEARYEQMRTNLLEALRGEAVLLVLDNFETALEEIPGADGYACADPQWDRTLQLLARDLPGTRSRVMITSRHRPAVLSAESLAVWLSLGPLPMGEAGLYVRSHPALRALWFADAEGRALVTRLLSISRGHPLIMERLAALAHDHMALAQGLDRVQAEGWETLPDLFRTTTMSVSDRERERQYLEEVAIGSVDVLIERLSPDARRLLWILTLANEPVPAAFIVGVWPGQADPLLTELHSTGLLTREGADDQTAHAFHELVRERMAVWMDAHATERAGLTAEQVWGAYGEWYEALFEQFRTSGQANAREAAAEAGQRAVVYLVRARAFERLGVLASWLVTGTRDPMLLQGVIAELKTIADQVPSGRERWILSTNLADALRMLGRSDQTLALYEQAVVEAEDAEAWSDMGVICGNWANALGDVGQLDAAKATLFRSIEADQRAGRPRISVVSSELEVWRIDVSQGAAERVLADIDARLCEVRDWWQQYRDGQTVPEAPEPVFLGRVLIGGLDIAGEANRQLNQWQACLDLLAEAEQIKRELGEGRYELTRTRFNQYYPLLRLGRLDDAQRILEQGLDVFREAGELTSQATALSALADVWNQRGDTNQAIALDRQALSVLNRLPTPSERASSHGNLSNCLYTAVQPEESARHRLAQLVYRLILNHREGLSHSMHNLGIHIRHAAQTGEHYSLPSLAELLALPAFEALNRFVAQANVDVPQLQEAIDQLVEQARHDTEPDDS</sequence>
<dbReference type="Pfam" id="PF13191">
    <property type="entry name" value="AAA_16"/>
    <property type="match status" value="1"/>
</dbReference>
<dbReference type="EMBL" id="AZHX01001266">
    <property type="protein sequence ID" value="ETX04231.1"/>
    <property type="molecule type" value="Genomic_DNA"/>
</dbReference>
<feature type="domain" description="CHAT" evidence="1">
    <location>
        <begin position="118"/>
        <end position="389"/>
    </location>
</feature>
<dbReference type="InterPro" id="IPR041664">
    <property type="entry name" value="AAA_16"/>
</dbReference>
<evidence type="ECO:0000313" key="4">
    <source>
        <dbReference type="Proteomes" id="UP000019140"/>
    </source>
</evidence>
<dbReference type="Gene3D" id="1.25.40.10">
    <property type="entry name" value="Tetratricopeptide repeat domain"/>
    <property type="match status" value="2"/>
</dbReference>
<proteinExistence type="predicted"/>
<dbReference type="SUPFAM" id="SSF48452">
    <property type="entry name" value="TPR-like"/>
    <property type="match status" value="2"/>
</dbReference>
<evidence type="ECO:0000259" key="2">
    <source>
        <dbReference type="Pfam" id="PF13191"/>
    </source>
</evidence>
<dbReference type="InterPro" id="IPR024983">
    <property type="entry name" value="CHAT_dom"/>
</dbReference>
<dbReference type="SUPFAM" id="SSF52540">
    <property type="entry name" value="P-loop containing nucleoside triphosphate hydrolases"/>
    <property type="match status" value="1"/>
</dbReference>
<dbReference type="InterPro" id="IPR027417">
    <property type="entry name" value="P-loop_NTPase"/>
</dbReference>
<dbReference type="Gene3D" id="3.40.50.300">
    <property type="entry name" value="P-loop containing nucleotide triphosphate hydrolases"/>
    <property type="match status" value="1"/>
</dbReference>
<feature type="domain" description="Orc1-like AAA ATPase" evidence="2">
    <location>
        <begin position="446"/>
        <end position="580"/>
    </location>
</feature>
<dbReference type="PATRIC" id="fig|1429439.4.peg.5083"/>
<evidence type="ECO:0008006" key="5">
    <source>
        <dbReference type="Google" id="ProtNLM"/>
    </source>
</evidence>
<evidence type="ECO:0000313" key="3">
    <source>
        <dbReference type="EMBL" id="ETX04231.1"/>
    </source>
</evidence>
<keyword evidence="4" id="KW-1185">Reference proteome</keyword>
<dbReference type="Pfam" id="PF12770">
    <property type="entry name" value="CHAT"/>
    <property type="match status" value="1"/>
</dbReference>
<gene>
    <name evidence="3" type="ORF">ETSY2_29940</name>
</gene>
<reference evidence="3 4" key="1">
    <citation type="journal article" date="2014" name="Nature">
        <title>An environmental bacterial taxon with a large and distinct metabolic repertoire.</title>
        <authorList>
            <person name="Wilson M.C."/>
            <person name="Mori T."/>
            <person name="Ruckert C."/>
            <person name="Uria A.R."/>
            <person name="Helf M.J."/>
            <person name="Takada K."/>
            <person name="Gernert C."/>
            <person name="Steffens U.A."/>
            <person name="Heycke N."/>
            <person name="Schmitt S."/>
            <person name="Rinke C."/>
            <person name="Helfrich E.J."/>
            <person name="Brachmann A.O."/>
            <person name="Gurgui C."/>
            <person name="Wakimoto T."/>
            <person name="Kracht M."/>
            <person name="Crusemann M."/>
            <person name="Hentschel U."/>
            <person name="Abe I."/>
            <person name="Matsunaga S."/>
            <person name="Kalinowski J."/>
            <person name="Takeyama H."/>
            <person name="Piel J."/>
        </authorList>
    </citation>
    <scope>NUCLEOTIDE SEQUENCE [LARGE SCALE GENOMIC DNA]</scope>
    <source>
        <strain evidence="4">TSY2</strain>
    </source>
</reference>
<name>W4M2P8_9BACT</name>